<dbReference type="OrthoDB" id="460223at2"/>
<evidence type="ECO:0000313" key="1">
    <source>
        <dbReference type="EMBL" id="KYC37573.1"/>
    </source>
</evidence>
<evidence type="ECO:0000313" key="2">
    <source>
        <dbReference type="Proteomes" id="UP000076925"/>
    </source>
</evidence>
<dbReference type="EMBL" id="ANNX02000046">
    <property type="protein sequence ID" value="KYC37573.1"/>
    <property type="molecule type" value="Genomic_DNA"/>
</dbReference>
<comment type="caution">
    <text evidence="1">The sequence shown here is derived from an EMBL/GenBank/DDBJ whole genome shotgun (WGS) entry which is preliminary data.</text>
</comment>
<protein>
    <submittedName>
        <fullName evidence="1">Aspartyl protease</fullName>
    </submittedName>
</protein>
<organism evidence="1 2">
    <name type="scientific">Scytonema hofmannii PCC 7110</name>
    <dbReference type="NCBI Taxonomy" id="128403"/>
    <lineage>
        <taxon>Bacteria</taxon>
        <taxon>Bacillati</taxon>
        <taxon>Cyanobacteriota</taxon>
        <taxon>Cyanophyceae</taxon>
        <taxon>Nostocales</taxon>
        <taxon>Scytonemataceae</taxon>
        <taxon>Scytonema</taxon>
    </lineage>
</organism>
<gene>
    <name evidence="1" type="ORF">WA1_39580</name>
</gene>
<keyword evidence="2" id="KW-1185">Reference proteome</keyword>
<name>A0A139WYU3_9CYAN</name>
<dbReference type="Proteomes" id="UP000076925">
    <property type="component" value="Unassembled WGS sequence"/>
</dbReference>
<dbReference type="STRING" id="128403.WA1_39580"/>
<reference evidence="1 2" key="1">
    <citation type="journal article" date="2013" name="Genome Biol. Evol.">
        <title>Genomes of Stigonematalean cyanobacteria (subsection V) and the evolution of oxygenic photosynthesis from prokaryotes to plastids.</title>
        <authorList>
            <person name="Dagan T."/>
            <person name="Roettger M."/>
            <person name="Stucken K."/>
            <person name="Landan G."/>
            <person name="Koch R."/>
            <person name="Major P."/>
            <person name="Gould S.B."/>
            <person name="Goremykin V.V."/>
            <person name="Rippka R."/>
            <person name="Tandeau de Marsac N."/>
            <person name="Gugger M."/>
            <person name="Lockhart P.J."/>
            <person name="Allen J.F."/>
            <person name="Brune I."/>
            <person name="Maus I."/>
            <person name="Puhler A."/>
            <person name="Martin W.F."/>
        </authorList>
    </citation>
    <scope>NUCLEOTIDE SEQUENCE [LARGE SCALE GENOMIC DNA]</scope>
    <source>
        <strain evidence="1 2">PCC 7110</strain>
    </source>
</reference>
<accession>A0A139WYU3</accession>
<dbReference type="RefSeq" id="WP_017746121.1">
    <property type="nucleotide sequence ID" value="NZ_KQ976354.1"/>
</dbReference>
<keyword evidence="1" id="KW-0378">Hydrolase</keyword>
<dbReference type="GO" id="GO:0008233">
    <property type="term" value="F:peptidase activity"/>
    <property type="evidence" value="ECO:0007669"/>
    <property type="project" value="UniProtKB-KW"/>
</dbReference>
<keyword evidence="1" id="KW-0645">Protease</keyword>
<proteinExistence type="predicted"/>
<dbReference type="AlphaFoldDB" id="A0A139WYU3"/>
<sequence length="120" mass="13377">MIQGMFGEQGQLFFEIELLTTDGLNLPVDVMLDTGFTGFLAINKQDLDSLDWSFLRKEKMQPAKGESRFDIYVGKVLLDGQEYEVPVCAGEELTEVLLGSEWLKILPLTANYQAGILTLG</sequence>
<dbReference type="GO" id="GO:0006508">
    <property type="term" value="P:proteolysis"/>
    <property type="evidence" value="ECO:0007669"/>
    <property type="project" value="UniProtKB-KW"/>
</dbReference>